<evidence type="ECO:0000313" key="2">
    <source>
        <dbReference type="Proteomes" id="UP000315166"/>
    </source>
</evidence>
<gene>
    <name evidence="1" type="primary">76</name>
    <name evidence="1" type="ORF">SEA_CHELMS_76</name>
</gene>
<dbReference type="Proteomes" id="UP000315166">
    <property type="component" value="Segment"/>
</dbReference>
<dbReference type="KEGG" id="vg:55616457"/>
<proteinExistence type="predicted"/>
<protein>
    <submittedName>
        <fullName evidence="1">Uncharacterized protein</fullName>
    </submittedName>
</protein>
<dbReference type="EMBL" id="MK801733">
    <property type="protein sequence ID" value="QDF18290.1"/>
    <property type="molecule type" value="Genomic_DNA"/>
</dbReference>
<dbReference type="GeneID" id="55616457"/>
<evidence type="ECO:0000313" key="1">
    <source>
        <dbReference type="EMBL" id="QDF18290.1"/>
    </source>
</evidence>
<reference evidence="1 2" key="1">
    <citation type="submission" date="2019-04" db="EMBL/GenBank/DDBJ databases">
        <authorList>
            <person name="Ahlbrecht B.C."/>
            <person name="Almail A."/>
            <person name="Blakestad S.M."/>
            <person name="Calhoun C.D."/>
            <person name="Chesley E."/>
            <person name="Craven C.R."/>
            <person name="Hoagland S.Z."/>
            <person name="Jost S.L."/>
            <person name="Manz Z.R."/>
            <person name="Pena P.B."/>
            <person name="Pfenning K.J."/>
            <person name="Postl L.C."/>
            <person name="Ramsey E.P."/>
            <person name="Roberts C.A."/>
            <person name="Sevcik K.M."/>
            <person name="Whitman F.C."/>
            <person name="Chia C.P."/>
            <person name="McKinney A.L."/>
            <person name="Tolsma S."/>
            <person name="Ward R.E."/>
            <person name="Garlena R.A."/>
            <person name="Russell D.A."/>
            <person name="Pope W.H."/>
            <person name="Jacobs-Sera D."/>
            <person name="Hatfull G.F."/>
        </authorList>
    </citation>
    <scope>NUCLEOTIDE SEQUENCE [LARGE SCALE GENOMIC DNA]</scope>
</reference>
<dbReference type="RefSeq" id="YP_009846091.1">
    <property type="nucleotide sequence ID" value="NC_048768.1"/>
</dbReference>
<organism evidence="1 2">
    <name type="scientific">Gordonia phage Chelms</name>
    <dbReference type="NCBI Taxonomy" id="2588132"/>
    <lineage>
        <taxon>Viruses</taxon>
        <taxon>Duplodnaviria</taxon>
        <taxon>Heunggongvirae</taxon>
        <taxon>Uroviricota</taxon>
        <taxon>Caudoviricetes</taxon>
        <taxon>Montyvirus</taxon>
        <taxon>Montyvirus chelms</taxon>
    </lineage>
</organism>
<name>A0A4Y6EHS0_9CAUD</name>
<keyword evidence="2" id="KW-1185">Reference proteome</keyword>
<accession>A0A4Y6EHS0</accession>
<sequence length="51" mass="5819">MSDHQLTLGEESNGSLTLWLAGNDCAEEITDARKAREMINLLQRFVNNKRK</sequence>